<evidence type="ECO:0000256" key="1">
    <source>
        <dbReference type="SAM" id="Phobius"/>
    </source>
</evidence>
<gene>
    <name evidence="2" type="ORF">GCM10009001_29740</name>
</gene>
<keyword evidence="1" id="KW-1133">Transmembrane helix</keyword>
<reference evidence="3" key="1">
    <citation type="journal article" date="2019" name="Int. J. Syst. Evol. Microbiol.">
        <title>The Global Catalogue of Microorganisms (GCM) 10K type strain sequencing project: providing services to taxonomists for standard genome sequencing and annotation.</title>
        <authorList>
            <consortium name="The Broad Institute Genomics Platform"/>
            <consortium name="The Broad Institute Genome Sequencing Center for Infectious Disease"/>
            <person name="Wu L."/>
            <person name="Ma J."/>
        </authorList>
    </citation>
    <scope>NUCLEOTIDE SEQUENCE [LARGE SCALE GENOMIC DNA]</scope>
    <source>
        <strain evidence="3">JCM 15395</strain>
    </source>
</reference>
<keyword evidence="3" id="KW-1185">Reference proteome</keyword>
<keyword evidence="1" id="KW-0472">Membrane</keyword>
<protein>
    <submittedName>
        <fullName evidence="2">Uncharacterized protein</fullName>
    </submittedName>
</protein>
<comment type="caution">
    <text evidence="2">The sequence shown here is derived from an EMBL/GenBank/DDBJ whole genome shotgun (WGS) entry which is preliminary data.</text>
</comment>
<evidence type="ECO:0000313" key="2">
    <source>
        <dbReference type="EMBL" id="GAA0610511.1"/>
    </source>
</evidence>
<dbReference type="EMBL" id="BAAADS010000024">
    <property type="protein sequence ID" value="GAA0610511.1"/>
    <property type="molecule type" value="Genomic_DNA"/>
</dbReference>
<dbReference type="Proteomes" id="UP001500866">
    <property type="component" value="Unassembled WGS sequence"/>
</dbReference>
<proteinExistence type="predicted"/>
<accession>A0ABP3RMV1</accession>
<organism evidence="2 3">
    <name type="scientific">Virgibacillus siamensis</name>
    <dbReference type="NCBI Taxonomy" id="480071"/>
    <lineage>
        <taxon>Bacteria</taxon>
        <taxon>Bacillati</taxon>
        <taxon>Bacillota</taxon>
        <taxon>Bacilli</taxon>
        <taxon>Bacillales</taxon>
        <taxon>Bacillaceae</taxon>
        <taxon>Virgibacillus</taxon>
    </lineage>
</organism>
<sequence length="74" mass="8649">MTKSIKWGFITIKNDYPRMIKSQYIHHHKLEVSPTSSEDAPSKELKEFPKLKIVYFFLGIFLIFSQSVSLNPAF</sequence>
<evidence type="ECO:0000313" key="3">
    <source>
        <dbReference type="Proteomes" id="UP001500866"/>
    </source>
</evidence>
<keyword evidence="1" id="KW-0812">Transmembrane</keyword>
<name>A0ABP3RMV1_9BACI</name>
<feature type="transmembrane region" description="Helical" evidence="1">
    <location>
        <begin position="53"/>
        <end position="70"/>
    </location>
</feature>